<organism evidence="1 2">
    <name type="scientific">Stylosanthes scabra</name>
    <dbReference type="NCBI Taxonomy" id="79078"/>
    <lineage>
        <taxon>Eukaryota</taxon>
        <taxon>Viridiplantae</taxon>
        <taxon>Streptophyta</taxon>
        <taxon>Embryophyta</taxon>
        <taxon>Tracheophyta</taxon>
        <taxon>Spermatophyta</taxon>
        <taxon>Magnoliopsida</taxon>
        <taxon>eudicotyledons</taxon>
        <taxon>Gunneridae</taxon>
        <taxon>Pentapetalae</taxon>
        <taxon>rosids</taxon>
        <taxon>fabids</taxon>
        <taxon>Fabales</taxon>
        <taxon>Fabaceae</taxon>
        <taxon>Papilionoideae</taxon>
        <taxon>50 kb inversion clade</taxon>
        <taxon>dalbergioids sensu lato</taxon>
        <taxon>Dalbergieae</taxon>
        <taxon>Pterocarpus clade</taxon>
        <taxon>Stylosanthes</taxon>
    </lineage>
</organism>
<name>A0ABU6XRF2_9FABA</name>
<keyword evidence="2" id="KW-1185">Reference proteome</keyword>
<dbReference type="Gene3D" id="3.80.10.10">
    <property type="entry name" value="Ribonuclease Inhibitor"/>
    <property type="match status" value="1"/>
</dbReference>
<protein>
    <submittedName>
        <fullName evidence="1">Uncharacterized protein</fullName>
    </submittedName>
</protein>
<gene>
    <name evidence="1" type="ORF">PIB30_081198</name>
</gene>
<sequence length="122" mass="13781">MNDDGINAIGNLTTLRHFRLTGSFTSFDILFEINCSAGSFSQLQVFEMERLNVHKWKLGNGAMPCLQKLLIKDSERLDSLPDEVWSLNSLRQVQVVRPSQALSLELANLEKKDGCDLVIAEW</sequence>
<evidence type="ECO:0000313" key="2">
    <source>
        <dbReference type="Proteomes" id="UP001341840"/>
    </source>
</evidence>
<dbReference type="Proteomes" id="UP001341840">
    <property type="component" value="Unassembled WGS sequence"/>
</dbReference>
<proteinExistence type="predicted"/>
<comment type="caution">
    <text evidence="1">The sequence shown here is derived from an EMBL/GenBank/DDBJ whole genome shotgun (WGS) entry which is preliminary data.</text>
</comment>
<accession>A0ABU6XRF2</accession>
<dbReference type="EMBL" id="JASCZI010212655">
    <property type="protein sequence ID" value="MED6200010.1"/>
    <property type="molecule type" value="Genomic_DNA"/>
</dbReference>
<reference evidence="1 2" key="1">
    <citation type="journal article" date="2023" name="Plants (Basel)">
        <title>Bridging the Gap: Combining Genomics and Transcriptomics Approaches to Understand Stylosanthes scabra, an Orphan Legume from the Brazilian Caatinga.</title>
        <authorList>
            <person name="Ferreira-Neto J.R.C."/>
            <person name="da Silva M.D."/>
            <person name="Binneck E."/>
            <person name="de Melo N.F."/>
            <person name="da Silva R.H."/>
            <person name="de Melo A.L.T.M."/>
            <person name="Pandolfi V."/>
            <person name="Bustamante F.O."/>
            <person name="Brasileiro-Vidal A.C."/>
            <person name="Benko-Iseppon A.M."/>
        </authorList>
    </citation>
    <scope>NUCLEOTIDE SEQUENCE [LARGE SCALE GENOMIC DNA]</scope>
    <source>
        <tissue evidence="1">Leaves</tissue>
    </source>
</reference>
<dbReference type="InterPro" id="IPR032675">
    <property type="entry name" value="LRR_dom_sf"/>
</dbReference>
<evidence type="ECO:0000313" key="1">
    <source>
        <dbReference type="EMBL" id="MED6200010.1"/>
    </source>
</evidence>